<evidence type="ECO:0008006" key="3">
    <source>
        <dbReference type="Google" id="ProtNLM"/>
    </source>
</evidence>
<sequence length="189" mass="20098">MLFFVALTVVGLAVMRSGILSQKQANNIHEKSVSFHVTQTANNAVTQSYRDTTAGGFRSKFVDGTVLTAPKTNHIPTLLGHTNSYKTCVGDKGAIVDCADSPTLDNGGKDGVMVGQTLSYYRGCSAGGFVCPGMSSGIGSDNIMGCSFFEHDGTGYIDVVKNYAPDSEETVTEINQWSQAVQACEYSIE</sequence>
<name>A0A318D167_9GAMM</name>
<comment type="caution">
    <text evidence="1">The sequence shown here is derived from an EMBL/GenBank/DDBJ whole genome shotgun (WGS) entry which is preliminary data.</text>
</comment>
<organism evidence="1 2">
    <name type="scientific">Kangiella spongicola</name>
    <dbReference type="NCBI Taxonomy" id="796379"/>
    <lineage>
        <taxon>Bacteria</taxon>
        <taxon>Pseudomonadati</taxon>
        <taxon>Pseudomonadota</taxon>
        <taxon>Gammaproteobacteria</taxon>
        <taxon>Kangiellales</taxon>
        <taxon>Kangiellaceae</taxon>
        <taxon>Kangiella</taxon>
    </lineage>
</organism>
<evidence type="ECO:0000313" key="1">
    <source>
        <dbReference type="EMBL" id="PXF62972.1"/>
    </source>
</evidence>
<dbReference type="EMBL" id="QICH01000002">
    <property type="protein sequence ID" value="PXF62972.1"/>
    <property type="molecule type" value="Genomic_DNA"/>
</dbReference>
<dbReference type="Proteomes" id="UP000247689">
    <property type="component" value="Unassembled WGS sequence"/>
</dbReference>
<proteinExistence type="predicted"/>
<keyword evidence="2" id="KW-1185">Reference proteome</keyword>
<protein>
    <recommendedName>
        <fullName evidence="3">Type 4 fimbrial biogenesis protein PilX N-terminal domain-containing protein</fullName>
    </recommendedName>
</protein>
<accession>A0A318D167</accession>
<evidence type="ECO:0000313" key="2">
    <source>
        <dbReference type="Proteomes" id="UP000247689"/>
    </source>
</evidence>
<gene>
    <name evidence="1" type="ORF">DL796_05835</name>
</gene>
<reference evidence="1 2" key="1">
    <citation type="submission" date="2018-05" db="EMBL/GenBank/DDBJ databases">
        <title>Kangiella spongicola genome sequence.</title>
        <authorList>
            <person name="Maclea K.S."/>
            <person name="Goen A.E."/>
            <person name="Kelley C."/>
            <person name="Underriner A."/>
            <person name="Silverwood T."/>
            <person name="Trachtenberg A.M."/>
        </authorList>
    </citation>
    <scope>NUCLEOTIDE SEQUENCE [LARGE SCALE GENOMIC DNA]</scope>
    <source>
        <strain evidence="1 2">ATCC BAA-2076</strain>
    </source>
</reference>
<dbReference type="AlphaFoldDB" id="A0A318D167"/>